<dbReference type="OrthoDB" id="2319532at2"/>
<reference evidence="2 3" key="1">
    <citation type="journal article" date="2015" name="Genome Announc.">
        <title>Expanding the biotechnology potential of lactobacilli through comparative genomics of 213 strains and associated genera.</title>
        <authorList>
            <person name="Sun Z."/>
            <person name="Harris H.M."/>
            <person name="McCann A."/>
            <person name="Guo C."/>
            <person name="Argimon S."/>
            <person name="Zhang W."/>
            <person name="Yang X."/>
            <person name="Jeffery I.B."/>
            <person name="Cooney J.C."/>
            <person name="Kagawa T.F."/>
            <person name="Liu W."/>
            <person name="Song Y."/>
            <person name="Salvetti E."/>
            <person name="Wrobel A."/>
            <person name="Rasinkangas P."/>
            <person name="Parkhill J."/>
            <person name="Rea M.C."/>
            <person name="O'Sullivan O."/>
            <person name="Ritari J."/>
            <person name="Douillard F.P."/>
            <person name="Paul Ross R."/>
            <person name="Yang R."/>
            <person name="Briner A.E."/>
            <person name="Felis G.E."/>
            <person name="de Vos W.M."/>
            <person name="Barrangou R."/>
            <person name="Klaenhammer T.R."/>
            <person name="Caufield P.W."/>
            <person name="Cui Y."/>
            <person name="Zhang H."/>
            <person name="O'Toole P.W."/>
        </authorList>
    </citation>
    <scope>NUCLEOTIDE SEQUENCE [LARGE SCALE GENOMIC DNA]</scope>
    <source>
        <strain evidence="2 3">DSM 5661</strain>
    </source>
</reference>
<accession>A0A0R1YEP8</accession>
<dbReference type="Proteomes" id="UP000051223">
    <property type="component" value="Unassembled WGS sequence"/>
</dbReference>
<comment type="caution">
    <text evidence="2">The sequence shown here is derived from an EMBL/GenBank/DDBJ whole genome shotgun (WGS) entry which is preliminary data.</text>
</comment>
<feature type="transmembrane region" description="Helical" evidence="1">
    <location>
        <begin position="6"/>
        <end position="25"/>
    </location>
</feature>
<gene>
    <name evidence="2" type="ORF">FC39_GL001604</name>
</gene>
<dbReference type="STRING" id="1423754.FC39_GL001604"/>
<evidence type="ECO:0000313" key="3">
    <source>
        <dbReference type="Proteomes" id="UP000051223"/>
    </source>
</evidence>
<evidence type="ECO:0000256" key="1">
    <source>
        <dbReference type="SAM" id="Phobius"/>
    </source>
</evidence>
<proteinExistence type="predicted"/>
<sequence length="64" mass="7222">MNFQVNIFTAIIVIIVGIYDLSYAFNRRRQPNNKKGIKAFAVLGMIFTISGIILLIMCLMNKGL</sequence>
<protein>
    <submittedName>
        <fullName evidence="2">Uncharacterized protein</fullName>
    </submittedName>
</protein>
<dbReference type="AlphaFoldDB" id="A0A0R1YEP8"/>
<name>A0A0R1YEP8_9LACO</name>
<keyword evidence="1" id="KW-0472">Membrane</keyword>
<evidence type="ECO:0000313" key="2">
    <source>
        <dbReference type="EMBL" id="KRM40960.1"/>
    </source>
</evidence>
<dbReference type="RefSeq" id="WP_025080066.1">
    <property type="nucleotide sequence ID" value="NZ_AZGI01000005.1"/>
</dbReference>
<keyword evidence="1" id="KW-0812">Transmembrane</keyword>
<keyword evidence="3" id="KW-1185">Reference proteome</keyword>
<keyword evidence="1" id="KW-1133">Transmembrane helix</keyword>
<dbReference type="EMBL" id="AZGI01000005">
    <property type="protein sequence ID" value="KRM40960.1"/>
    <property type="molecule type" value="Genomic_DNA"/>
</dbReference>
<organism evidence="2 3">
    <name type="scientific">Lactobacillus hamsteri DSM 5661 = JCM 6256</name>
    <dbReference type="NCBI Taxonomy" id="1423754"/>
    <lineage>
        <taxon>Bacteria</taxon>
        <taxon>Bacillati</taxon>
        <taxon>Bacillota</taxon>
        <taxon>Bacilli</taxon>
        <taxon>Lactobacillales</taxon>
        <taxon>Lactobacillaceae</taxon>
        <taxon>Lactobacillus</taxon>
    </lineage>
</organism>
<dbReference type="PATRIC" id="fig|1423754.3.peg.1649"/>
<feature type="transmembrane region" description="Helical" evidence="1">
    <location>
        <begin position="37"/>
        <end position="57"/>
    </location>
</feature>